<accession>A0AAN8V134</accession>
<gene>
    <name evidence="5" type="ORF">RJ641_007379</name>
</gene>
<dbReference type="GO" id="GO:1990904">
    <property type="term" value="C:ribonucleoprotein complex"/>
    <property type="evidence" value="ECO:0007669"/>
    <property type="project" value="UniProtKB-KW"/>
</dbReference>
<dbReference type="GO" id="GO:0006412">
    <property type="term" value="P:translation"/>
    <property type="evidence" value="ECO:0007669"/>
    <property type="project" value="InterPro"/>
</dbReference>
<evidence type="ECO:0000256" key="2">
    <source>
        <dbReference type="ARBA" id="ARBA00022980"/>
    </source>
</evidence>
<dbReference type="Proteomes" id="UP001370490">
    <property type="component" value="Unassembled WGS sequence"/>
</dbReference>
<comment type="caution">
    <text evidence="5">The sequence shown here is derived from an EMBL/GenBank/DDBJ whole genome shotgun (WGS) entry which is preliminary data.</text>
</comment>
<evidence type="ECO:0000256" key="3">
    <source>
        <dbReference type="ARBA" id="ARBA00023274"/>
    </source>
</evidence>
<name>A0AAN8V134_9MAGN</name>
<dbReference type="GO" id="GO:0005840">
    <property type="term" value="C:ribosome"/>
    <property type="evidence" value="ECO:0007669"/>
    <property type="project" value="UniProtKB-KW"/>
</dbReference>
<dbReference type="AlphaFoldDB" id="A0AAN8V134"/>
<evidence type="ECO:0000313" key="6">
    <source>
        <dbReference type="Proteomes" id="UP001370490"/>
    </source>
</evidence>
<dbReference type="Pfam" id="PF14374">
    <property type="entry name" value="Ribos_L4_asso_C"/>
    <property type="match status" value="1"/>
</dbReference>
<feature type="domain" description="Large ribosomal subunit protein uL4 C-terminal" evidence="4">
    <location>
        <begin position="82"/>
        <end position="107"/>
    </location>
</feature>
<organism evidence="5 6">
    <name type="scientific">Dillenia turbinata</name>
    <dbReference type="NCBI Taxonomy" id="194707"/>
    <lineage>
        <taxon>Eukaryota</taxon>
        <taxon>Viridiplantae</taxon>
        <taxon>Streptophyta</taxon>
        <taxon>Embryophyta</taxon>
        <taxon>Tracheophyta</taxon>
        <taxon>Spermatophyta</taxon>
        <taxon>Magnoliopsida</taxon>
        <taxon>eudicotyledons</taxon>
        <taxon>Gunneridae</taxon>
        <taxon>Pentapetalae</taxon>
        <taxon>Dilleniales</taxon>
        <taxon>Dilleniaceae</taxon>
        <taxon>Dillenia</taxon>
    </lineage>
</organism>
<comment type="similarity">
    <text evidence="1">Belongs to the universal ribosomal protein uL4 family.</text>
</comment>
<evidence type="ECO:0000256" key="1">
    <source>
        <dbReference type="ARBA" id="ARBA00010528"/>
    </source>
</evidence>
<dbReference type="InterPro" id="IPR023574">
    <property type="entry name" value="Ribosomal_uL4_dom_sf"/>
</dbReference>
<dbReference type="GO" id="GO:0003735">
    <property type="term" value="F:structural constituent of ribosome"/>
    <property type="evidence" value="ECO:0007669"/>
    <property type="project" value="InterPro"/>
</dbReference>
<protein>
    <submittedName>
        <fullName evidence="5">60S ribosomal protein L4, C-terminal domain</fullName>
    </submittedName>
</protein>
<keyword evidence="3" id="KW-0687">Ribonucleoprotein</keyword>
<proteinExistence type="inferred from homology"/>
<dbReference type="EMBL" id="JBAMMX010000015">
    <property type="protein sequence ID" value="KAK6925660.1"/>
    <property type="molecule type" value="Genomic_DNA"/>
</dbReference>
<sequence length="114" mass="13072">MRTSLEITKIMKLKTIALCPKHALNATITFHFFSLAIQRTCILVKSSTLNKIALYIKRDFASVVRSLVIPDLIFTEVFEKKKGYVLPKAMMVNVDHDRIINSNEVQRTRSRGPH</sequence>
<evidence type="ECO:0000313" key="5">
    <source>
        <dbReference type="EMBL" id="KAK6925660.1"/>
    </source>
</evidence>
<keyword evidence="6" id="KW-1185">Reference proteome</keyword>
<evidence type="ECO:0000259" key="4">
    <source>
        <dbReference type="Pfam" id="PF14374"/>
    </source>
</evidence>
<dbReference type="InterPro" id="IPR025755">
    <property type="entry name" value="Ribos_uL4_C_dom"/>
</dbReference>
<keyword evidence="2 5" id="KW-0689">Ribosomal protein</keyword>
<reference evidence="5 6" key="1">
    <citation type="submission" date="2023-12" db="EMBL/GenBank/DDBJ databases">
        <title>A high-quality genome assembly for Dillenia turbinata (Dilleniales).</title>
        <authorList>
            <person name="Chanderbali A."/>
        </authorList>
    </citation>
    <scope>NUCLEOTIDE SEQUENCE [LARGE SCALE GENOMIC DNA]</scope>
    <source>
        <strain evidence="5">LSX21</strain>
        <tissue evidence="5">Leaf</tissue>
    </source>
</reference>
<dbReference type="Gene3D" id="3.40.1370.10">
    <property type="match status" value="1"/>
</dbReference>